<protein>
    <recommendedName>
        <fullName evidence="1">Glycosyltransferase subfamily 4-like N-terminal domain-containing protein</fullName>
    </recommendedName>
</protein>
<name>A0A091BIX5_9GAMM</name>
<accession>A0A091BIX5</accession>
<dbReference type="AlphaFoldDB" id="A0A091BIX5"/>
<dbReference type="Proteomes" id="UP000029391">
    <property type="component" value="Unassembled WGS sequence"/>
</dbReference>
<keyword evidence="3" id="KW-1185">Reference proteome</keyword>
<evidence type="ECO:0000259" key="1">
    <source>
        <dbReference type="Pfam" id="PF13579"/>
    </source>
</evidence>
<dbReference type="CDD" id="cd03808">
    <property type="entry name" value="GT4_CapM-like"/>
    <property type="match status" value="1"/>
</dbReference>
<organism evidence="2 3">
    <name type="scientific">Arenimonas composti TR7-09 = DSM 18010</name>
    <dbReference type="NCBI Taxonomy" id="1121013"/>
    <lineage>
        <taxon>Bacteria</taxon>
        <taxon>Pseudomonadati</taxon>
        <taxon>Pseudomonadota</taxon>
        <taxon>Gammaproteobacteria</taxon>
        <taxon>Lysobacterales</taxon>
        <taxon>Lysobacteraceae</taxon>
        <taxon>Arenimonas</taxon>
    </lineage>
</organism>
<dbReference type="PANTHER" id="PTHR12526:SF638">
    <property type="entry name" value="SPORE COAT PROTEIN SA"/>
    <property type="match status" value="1"/>
</dbReference>
<sequence>MPEPIALVIASYPESLTVFRGDLLRDLRAQGFAVHVVAPGLQASPAVTAILRGWGVHCHDIAFARTGTNPFADALLLWRLYRLQRRLRPALMLAYTIKPVVYGLLAAWLARVPRRYALITGLGYAFADGRGGLARIARGLYRAALRRADAVFFQNPDDQALFAGEGLLAPGQRTQVVAGSGVDVDHFAPAPLPAGPPVFLLIARLLVAKGVREYAAAAARVRARHPQARFRLAGWIDDNPDAIAAGELEAWIAAGTLEFLGRLDDVRGAVADCTVYVLPSYREGTPRTVLEAMAMGRPVITTDAPGCRETVIDGENGVLVALRSVDALEAAMLEFVRDPDLAPRMGRQARRIAEDRYDVRKVNAVMLREMGMAPIVRDGPTMG</sequence>
<proteinExistence type="predicted"/>
<evidence type="ECO:0000313" key="3">
    <source>
        <dbReference type="Proteomes" id="UP000029391"/>
    </source>
</evidence>
<dbReference type="Pfam" id="PF13692">
    <property type="entry name" value="Glyco_trans_1_4"/>
    <property type="match status" value="1"/>
</dbReference>
<dbReference type="PANTHER" id="PTHR12526">
    <property type="entry name" value="GLYCOSYLTRANSFERASE"/>
    <property type="match status" value="1"/>
</dbReference>
<evidence type="ECO:0000313" key="2">
    <source>
        <dbReference type="EMBL" id="KFN51437.1"/>
    </source>
</evidence>
<dbReference type="OrthoDB" id="9775208at2"/>
<gene>
    <name evidence="2" type="ORF">P873_02575</name>
</gene>
<dbReference type="RefSeq" id="WP_043796939.1">
    <property type="nucleotide sequence ID" value="NZ_AUFF01000002.1"/>
</dbReference>
<dbReference type="eggNOG" id="COG0438">
    <property type="taxonomic scope" value="Bacteria"/>
</dbReference>
<dbReference type="GO" id="GO:0016757">
    <property type="term" value="F:glycosyltransferase activity"/>
    <property type="evidence" value="ECO:0007669"/>
    <property type="project" value="UniProtKB-ARBA"/>
</dbReference>
<dbReference type="STRING" id="1121013.GCA_000426365_01261"/>
<dbReference type="InterPro" id="IPR028098">
    <property type="entry name" value="Glyco_trans_4-like_N"/>
</dbReference>
<feature type="domain" description="Glycosyltransferase subfamily 4-like N-terminal" evidence="1">
    <location>
        <begin position="21"/>
        <end position="177"/>
    </location>
</feature>
<reference evidence="2 3" key="1">
    <citation type="submission" date="2013-09" db="EMBL/GenBank/DDBJ databases">
        <title>Genome sequencing of Arenimonas composti.</title>
        <authorList>
            <person name="Chen F."/>
            <person name="Wang G."/>
        </authorList>
    </citation>
    <scope>NUCLEOTIDE SEQUENCE [LARGE SCALE GENOMIC DNA]</scope>
    <source>
        <strain evidence="2 3">TR7-09</strain>
    </source>
</reference>
<dbReference type="Gene3D" id="3.40.50.2000">
    <property type="entry name" value="Glycogen Phosphorylase B"/>
    <property type="match status" value="2"/>
</dbReference>
<dbReference type="SUPFAM" id="SSF53756">
    <property type="entry name" value="UDP-Glycosyltransferase/glycogen phosphorylase"/>
    <property type="match status" value="1"/>
</dbReference>
<comment type="caution">
    <text evidence="2">The sequence shown here is derived from an EMBL/GenBank/DDBJ whole genome shotgun (WGS) entry which is preliminary data.</text>
</comment>
<dbReference type="Pfam" id="PF13579">
    <property type="entry name" value="Glyco_trans_4_4"/>
    <property type="match status" value="1"/>
</dbReference>
<dbReference type="EMBL" id="AWXU01000005">
    <property type="protein sequence ID" value="KFN51437.1"/>
    <property type="molecule type" value="Genomic_DNA"/>
</dbReference>